<dbReference type="AlphaFoldDB" id="A0A822G8C0"/>
<evidence type="ECO:0000313" key="3">
    <source>
        <dbReference type="Proteomes" id="UP000663848"/>
    </source>
</evidence>
<name>A0A822G8C0_9BILA</name>
<proteinExistence type="predicted"/>
<dbReference type="EMBL" id="CAJOBR010088349">
    <property type="protein sequence ID" value="CAF5136508.1"/>
    <property type="molecule type" value="Genomic_DNA"/>
</dbReference>
<organism evidence="1 3">
    <name type="scientific">Rotaria socialis</name>
    <dbReference type="NCBI Taxonomy" id="392032"/>
    <lineage>
        <taxon>Eukaryota</taxon>
        <taxon>Metazoa</taxon>
        <taxon>Spiralia</taxon>
        <taxon>Gnathifera</taxon>
        <taxon>Rotifera</taxon>
        <taxon>Eurotatoria</taxon>
        <taxon>Bdelloidea</taxon>
        <taxon>Philodinida</taxon>
        <taxon>Philodinidae</taxon>
        <taxon>Rotaria</taxon>
    </lineage>
</organism>
<evidence type="ECO:0000313" key="2">
    <source>
        <dbReference type="EMBL" id="CAF5140555.1"/>
    </source>
</evidence>
<gene>
    <name evidence="1" type="ORF">QYT958_LOCUS47316</name>
    <name evidence="2" type="ORF">QYT958_LOCUS47647</name>
</gene>
<feature type="non-terminal residue" evidence="1">
    <location>
        <position position="1"/>
    </location>
</feature>
<dbReference type="Proteomes" id="UP000663848">
    <property type="component" value="Unassembled WGS sequence"/>
</dbReference>
<comment type="caution">
    <text evidence="1">The sequence shown here is derived from an EMBL/GenBank/DDBJ whole genome shotgun (WGS) entry which is preliminary data.</text>
</comment>
<reference evidence="1" key="1">
    <citation type="submission" date="2021-02" db="EMBL/GenBank/DDBJ databases">
        <authorList>
            <person name="Nowell W R."/>
        </authorList>
    </citation>
    <scope>NUCLEOTIDE SEQUENCE</scope>
</reference>
<protein>
    <submittedName>
        <fullName evidence="1">Uncharacterized protein</fullName>
    </submittedName>
</protein>
<dbReference type="EMBL" id="CAJOBR010090871">
    <property type="protein sequence ID" value="CAF5140555.1"/>
    <property type="molecule type" value="Genomic_DNA"/>
</dbReference>
<sequence>MHPTIIIRAIRKATALAIKKIKEIAVNVKADDAKEHRALLEKCAQT</sequence>
<accession>A0A822G8C0</accession>
<evidence type="ECO:0000313" key="1">
    <source>
        <dbReference type="EMBL" id="CAF5136508.1"/>
    </source>
</evidence>